<dbReference type="SUPFAM" id="SSF52540">
    <property type="entry name" value="P-loop containing nucleoside triphosphate hydrolases"/>
    <property type="match status" value="1"/>
</dbReference>
<dbReference type="PANTHER" id="PTHR13140">
    <property type="entry name" value="MYOSIN"/>
    <property type="match status" value="1"/>
</dbReference>
<feature type="compositionally biased region" description="Low complexity" evidence="7">
    <location>
        <begin position="1247"/>
        <end position="1262"/>
    </location>
</feature>
<feature type="region of interest" description="Disordered" evidence="7">
    <location>
        <begin position="1031"/>
        <end position="1052"/>
    </location>
</feature>
<keyword evidence="3 6" id="KW-0518">Myosin</keyword>
<dbReference type="SUPFAM" id="SSF51045">
    <property type="entry name" value="WW domain"/>
    <property type="match status" value="2"/>
</dbReference>
<dbReference type="GO" id="GO:0005524">
    <property type="term" value="F:ATP binding"/>
    <property type="evidence" value="ECO:0007669"/>
    <property type="project" value="UniProtKB-UniRule"/>
</dbReference>
<dbReference type="EMBL" id="JBGBPQ010000001">
    <property type="protein sequence ID" value="KAL1529799.1"/>
    <property type="molecule type" value="Genomic_DNA"/>
</dbReference>
<feature type="region of interest" description="Actin-binding" evidence="6">
    <location>
        <begin position="714"/>
        <end position="736"/>
    </location>
</feature>
<evidence type="ECO:0000256" key="2">
    <source>
        <dbReference type="ARBA" id="ARBA00022840"/>
    </source>
</evidence>
<dbReference type="Gene3D" id="2.20.70.10">
    <property type="match status" value="2"/>
</dbReference>
<dbReference type="InterPro" id="IPR001609">
    <property type="entry name" value="Myosin_head_motor_dom-like"/>
</dbReference>
<dbReference type="GO" id="GO:0016020">
    <property type="term" value="C:membrane"/>
    <property type="evidence" value="ECO:0007669"/>
    <property type="project" value="TreeGrafter"/>
</dbReference>
<dbReference type="SMART" id="SM00242">
    <property type="entry name" value="MYSc"/>
    <property type="match status" value="1"/>
</dbReference>
<dbReference type="SMART" id="SM00456">
    <property type="entry name" value="WW"/>
    <property type="match status" value="2"/>
</dbReference>
<dbReference type="PANTHER" id="PTHR13140:SF845">
    <property type="entry name" value="MYOSIN-LIKE PROTEIN"/>
    <property type="match status" value="1"/>
</dbReference>
<keyword evidence="2 6" id="KW-0067">ATP-binding</keyword>
<dbReference type="PROSITE" id="PS50020">
    <property type="entry name" value="WW_DOMAIN_2"/>
    <property type="match status" value="2"/>
</dbReference>
<dbReference type="PROSITE" id="PS51456">
    <property type="entry name" value="MYOSIN_MOTOR"/>
    <property type="match status" value="1"/>
</dbReference>
<dbReference type="Gene3D" id="1.20.58.530">
    <property type="match status" value="1"/>
</dbReference>
<dbReference type="PROSITE" id="PS50096">
    <property type="entry name" value="IQ"/>
    <property type="match status" value="1"/>
</dbReference>
<gene>
    <name evidence="10" type="ORF">AB1Y20_000731</name>
</gene>
<evidence type="ECO:0000256" key="3">
    <source>
        <dbReference type="ARBA" id="ARBA00023123"/>
    </source>
</evidence>
<dbReference type="Proteomes" id="UP001515480">
    <property type="component" value="Unassembled WGS sequence"/>
</dbReference>
<dbReference type="Gene3D" id="3.40.850.10">
    <property type="entry name" value="Kinesin motor domain"/>
    <property type="match status" value="1"/>
</dbReference>
<dbReference type="GO" id="GO:0051015">
    <property type="term" value="F:actin filament binding"/>
    <property type="evidence" value="ECO:0007669"/>
    <property type="project" value="TreeGrafter"/>
</dbReference>
<dbReference type="Gene3D" id="1.20.5.4820">
    <property type="match status" value="1"/>
</dbReference>
<feature type="compositionally biased region" description="Basic and acidic residues" evidence="7">
    <location>
        <begin position="1268"/>
        <end position="1282"/>
    </location>
</feature>
<feature type="region of interest" description="Disordered" evidence="7">
    <location>
        <begin position="1"/>
        <end position="55"/>
    </location>
</feature>
<keyword evidence="5 6" id="KW-0009">Actin-binding</keyword>
<keyword evidence="11" id="KW-1185">Reference proteome</keyword>
<feature type="region of interest" description="Disordered" evidence="7">
    <location>
        <begin position="1202"/>
        <end position="1316"/>
    </location>
</feature>
<dbReference type="PROSITE" id="PS01159">
    <property type="entry name" value="WW_DOMAIN_1"/>
    <property type="match status" value="1"/>
</dbReference>
<dbReference type="Gene3D" id="1.20.5.190">
    <property type="match status" value="1"/>
</dbReference>
<evidence type="ECO:0000256" key="5">
    <source>
        <dbReference type="ARBA" id="ARBA00023203"/>
    </source>
</evidence>
<evidence type="ECO:0000259" key="9">
    <source>
        <dbReference type="PROSITE" id="PS51456"/>
    </source>
</evidence>
<feature type="compositionally biased region" description="Low complexity" evidence="7">
    <location>
        <begin position="680"/>
        <end position="696"/>
    </location>
</feature>
<feature type="compositionally biased region" description="Basic and acidic residues" evidence="7">
    <location>
        <begin position="665"/>
        <end position="677"/>
    </location>
</feature>
<keyword evidence="1 6" id="KW-0547">Nucleotide-binding</keyword>
<dbReference type="InterPro" id="IPR036961">
    <property type="entry name" value="Kinesin_motor_dom_sf"/>
</dbReference>
<comment type="similarity">
    <text evidence="6">Belongs to the TRAFAC class myosin-kinesin ATPase superfamily. Myosin family.</text>
</comment>
<evidence type="ECO:0000256" key="7">
    <source>
        <dbReference type="SAM" id="MobiDB-lite"/>
    </source>
</evidence>
<dbReference type="InterPro" id="IPR001202">
    <property type="entry name" value="WW_dom"/>
</dbReference>
<reference evidence="10 11" key="1">
    <citation type="journal article" date="2024" name="Science">
        <title>Giant polyketide synthase enzymes in the biosynthesis of giant marine polyether toxins.</title>
        <authorList>
            <person name="Fallon T.R."/>
            <person name="Shende V.V."/>
            <person name="Wierzbicki I.H."/>
            <person name="Pendleton A.L."/>
            <person name="Watervoot N.F."/>
            <person name="Auber R.P."/>
            <person name="Gonzalez D.J."/>
            <person name="Wisecaver J.H."/>
            <person name="Moore B.S."/>
        </authorList>
    </citation>
    <scope>NUCLEOTIDE SEQUENCE [LARGE SCALE GENOMIC DNA]</scope>
    <source>
        <strain evidence="10 11">12B1</strain>
    </source>
</reference>
<feature type="domain" description="Myosin motor" evidence="9">
    <location>
        <begin position="55"/>
        <end position="836"/>
    </location>
</feature>
<feature type="region of interest" description="Disordered" evidence="7">
    <location>
        <begin position="1107"/>
        <end position="1137"/>
    </location>
</feature>
<dbReference type="GO" id="GO:0000146">
    <property type="term" value="F:microfilament motor activity"/>
    <property type="evidence" value="ECO:0007669"/>
    <property type="project" value="TreeGrafter"/>
</dbReference>
<feature type="compositionally biased region" description="Low complexity" evidence="7">
    <location>
        <begin position="1125"/>
        <end position="1137"/>
    </location>
</feature>
<keyword evidence="4 6" id="KW-0505">Motor protein</keyword>
<dbReference type="GO" id="GO:0005737">
    <property type="term" value="C:cytoplasm"/>
    <property type="evidence" value="ECO:0007669"/>
    <property type="project" value="TreeGrafter"/>
</dbReference>
<accession>A0AB34K5N2</accession>
<evidence type="ECO:0000313" key="10">
    <source>
        <dbReference type="EMBL" id="KAL1529799.1"/>
    </source>
</evidence>
<comment type="caution">
    <text evidence="10">The sequence shown here is derived from an EMBL/GenBank/DDBJ whole genome shotgun (WGS) entry which is preliminary data.</text>
</comment>
<evidence type="ECO:0000259" key="8">
    <source>
        <dbReference type="PROSITE" id="PS50020"/>
    </source>
</evidence>
<organism evidence="10 11">
    <name type="scientific">Prymnesium parvum</name>
    <name type="common">Toxic golden alga</name>
    <dbReference type="NCBI Taxonomy" id="97485"/>
    <lineage>
        <taxon>Eukaryota</taxon>
        <taxon>Haptista</taxon>
        <taxon>Haptophyta</taxon>
        <taxon>Prymnesiophyceae</taxon>
        <taxon>Prymnesiales</taxon>
        <taxon>Prymnesiaceae</taxon>
        <taxon>Prymnesium</taxon>
    </lineage>
</organism>
<dbReference type="GO" id="GO:0007015">
    <property type="term" value="P:actin filament organization"/>
    <property type="evidence" value="ECO:0007669"/>
    <property type="project" value="TreeGrafter"/>
</dbReference>
<evidence type="ECO:0000256" key="4">
    <source>
        <dbReference type="ARBA" id="ARBA00023175"/>
    </source>
</evidence>
<dbReference type="GO" id="GO:0016459">
    <property type="term" value="C:myosin complex"/>
    <property type="evidence" value="ECO:0007669"/>
    <property type="project" value="UniProtKB-KW"/>
</dbReference>
<dbReference type="Pfam" id="PF00063">
    <property type="entry name" value="Myosin_head"/>
    <property type="match status" value="2"/>
</dbReference>
<protein>
    <submittedName>
        <fullName evidence="10">Uncharacterized protein</fullName>
    </submittedName>
</protein>
<dbReference type="Pfam" id="PF00397">
    <property type="entry name" value="WW"/>
    <property type="match status" value="1"/>
</dbReference>
<dbReference type="CDD" id="cd00201">
    <property type="entry name" value="WW"/>
    <property type="match status" value="1"/>
</dbReference>
<feature type="region of interest" description="Disordered" evidence="7">
    <location>
        <begin position="665"/>
        <end position="705"/>
    </location>
</feature>
<feature type="domain" description="WW" evidence="8">
    <location>
        <begin position="1144"/>
        <end position="1177"/>
    </location>
</feature>
<dbReference type="InterPro" id="IPR027417">
    <property type="entry name" value="P-loop_NTPase"/>
</dbReference>
<proteinExistence type="inferred from homology"/>
<evidence type="ECO:0000256" key="1">
    <source>
        <dbReference type="ARBA" id="ARBA00022741"/>
    </source>
</evidence>
<dbReference type="PRINTS" id="PR00193">
    <property type="entry name" value="MYOSINHEAVY"/>
</dbReference>
<dbReference type="Gene3D" id="1.20.120.720">
    <property type="entry name" value="Myosin VI head, motor domain, U50 subdomain"/>
    <property type="match status" value="1"/>
</dbReference>
<name>A0AB34K5N2_PRYPA</name>
<feature type="compositionally biased region" description="Low complexity" evidence="7">
    <location>
        <begin position="1294"/>
        <end position="1309"/>
    </location>
</feature>
<feature type="compositionally biased region" description="Basic and acidic residues" evidence="7">
    <location>
        <begin position="34"/>
        <end position="43"/>
    </location>
</feature>
<feature type="domain" description="WW" evidence="8">
    <location>
        <begin position="1183"/>
        <end position="1205"/>
    </location>
</feature>
<feature type="compositionally biased region" description="Basic and acidic residues" evidence="7">
    <location>
        <begin position="16"/>
        <end position="27"/>
    </location>
</feature>
<evidence type="ECO:0000313" key="11">
    <source>
        <dbReference type="Proteomes" id="UP001515480"/>
    </source>
</evidence>
<evidence type="ECO:0000256" key="6">
    <source>
        <dbReference type="PROSITE-ProRule" id="PRU00782"/>
    </source>
</evidence>
<feature type="binding site" evidence="6">
    <location>
        <begin position="149"/>
        <end position="156"/>
    </location>
    <ligand>
        <name>ATP</name>
        <dbReference type="ChEBI" id="CHEBI:30616"/>
    </ligand>
</feature>
<sequence>MPRPKPSVAPTAAGLAERRANGSHSDHMFTSARDSPHHGREASESVGRGGRDPQAGVKDVTTLLVLSEESVMQNTMVRFARDELYTFVGTILLAVNPYKMIPSLYGEARMKEFLSVPSIDMQPHIYAVVERAYRKACNGAGSQSLIVSGESGAGKTESTKVAISYVVWRSRSETAADSILTMRILQANPLLEALGNATTTRNTNSSRFGKCVRLAIDPTSGALVGGQVITYLLEKSRVTFFGSNERNFHVFYQLLAGVAHAEGHTAARASLGQGWRPDGFLAMFKTAPAVPTQARRPHGYPLVGVRMSRRAPRPLEQEASGGREAIELALLQLTGQPADYSLLHREAQNAGVLRGINDLEAFEATCEALDELGFSRDDQINLFGVMAMLLHLGNVEFEDGADGRARAKEGASVDALRKAASVLMEPNLEHLITVRVMHVGGETMRIDLRADQAALSMQGLLKSTFSLAFAWVVKRINAVLTGVEAAQAASVNAAHLDMLDIFGFENFRYNSFEQLCINFANEKLHQLFLHAMFKAEQEVIAQERVAIPPIEYTDNAGCLAMLELPPNGIFQLLDTCCRVNTTPANFCLKVHEMHAQSNFLALGINGTNEDKIFNVRHFAGTVTYSVSEFLTKNTETMETQTRQLLGAPRLGFLLMALDEHQGIDSADVDSRGVDSSRADGTPTAAKSSSSSRRPGGTSVGKVATTTGKRFTQDMSTLMVELQATTSHFVHCVKPNDMEQAELLSYEIAAEQLASLGTLEVVQLMGLGFPVRIKYGDVRDRYKPKLESVPGVQLLSPKLFTEMILEVCEVPPGDYKLGVGRIFLKHRAAEILDTIIPLDTSLFAPLVRAKVAEFWAAAERISRQLVKYWRKRQLRKFFNGIVVAQKYLCMWLAVRRFRRMVAAVEIIQHAVRARTTRLMAMYLKLQHRSSVVIQTFCRQALARRRYLRLRNAAIAIQRWVRALRVPKDGIFEKTAVAIGELMRKLPWFQNNNNDSAKASKAIVPRNSASQGQEGALGGLLALLDSLRGISHEGRSTSDAGHAPELLPTDDGFEIRSPLRGQLLTDADLDKIMDIGESDEVLAVMKAAQEVAATLDAQEEDALREINEARPEKPPEDDTNAGAHDYANSVSGKSVGSGVSSAAHSAAMPIGWKRFIDSAGRAYFHNPSTGKTQWEPPILRYQADDDDGLYYYYDPVTRETTWDEPEGIAGWQNPERSKRSMGKEQAPALPGGSSRQPKPVAVRPEHMTSARLASSPPRRASLPSQEAAELAEKVRTDAEKRMAEKAAGSPSPVHRPAGWGAGSSPGPSSAGTPKLAAVPPARDENLVIKDLDSGRTIPFEHADILWQPMLVRDLDSNILLPFSPDASNAATSQEMLNPPTDQLQVMTCVIEEAMLPPPLSIPEYHMYKVKRKKRQEMFSACQRRTEEGNVHFDIRWRDGPLRFTGKLELLSAKSQEVLELAMYDDYINYYGFPRELGFIRVKRLVMSKGEVDSLIEVIIPRITTDGSAAQFRVNAVPGQTMLTMFKQKKARDHMFVLRGRLSLMDSRAMVELRQKDEKGNLPVVLQARRMKSSGGTAWRIGFTHPLSAFQSFCTMLALKAHDDLSDML</sequence>
<dbReference type="InterPro" id="IPR036020">
    <property type="entry name" value="WW_dom_sf"/>
</dbReference>
<dbReference type="CDD" id="cd00124">
    <property type="entry name" value="MYSc"/>
    <property type="match status" value="1"/>
</dbReference>